<dbReference type="Proteomes" id="UP000515789">
    <property type="component" value="Chromosome"/>
</dbReference>
<accession>A0A7G5N111</accession>
<organism evidence="2 3">
    <name type="scientific">Blautia producta</name>
    <dbReference type="NCBI Taxonomy" id="33035"/>
    <lineage>
        <taxon>Bacteria</taxon>
        <taxon>Bacillati</taxon>
        <taxon>Bacillota</taxon>
        <taxon>Clostridia</taxon>
        <taxon>Lachnospirales</taxon>
        <taxon>Lachnospiraceae</taxon>
        <taxon>Blautia</taxon>
    </lineage>
</organism>
<gene>
    <name evidence="2" type="ORF">E5259_24830</name>
</gene>
<proteinExistence type="predicted"/>
<dbReference type="Pfam" id="PF06605">
    <property type="entry name" value="Prophage_tail"/>
    <property type="match status" value="1"/>
</dbReference>
<dbReference type="NCBIfam" id="TIGR01665">
    <property type="entry name" value="put_anti_recept"/>
    <property type="match status" value="1"/>
</dbReference>
<dbReference type="InterPro" id="IPR007119">
    <property type="entry name" value="Phage_tail_spike_N"/>
</dbReference>
<reference evidence="2 3" key="1">
    <citation type="submission" date="2019-04" db="EMBL/GenBank/DDBJ databases">
        <authorList>
            <person name="Schori C."/>
            <person name="Ahrens C."/>
        </authorList>
    </citation>
    <scope>NUCLEOTIDE SEQUENCE [LARGE SCALE GENOMIC DNA]</scope>
    <source>
        <strain evidence="2 3">DSM 2950</strain>
    </source>
</reference>
<evidence type="ECO:0000313" key="2">
    <source>
        <dbReference type="EMBL" id="QMW80554.1"/>
    </source>
</evidence>
<evidence type="ECO:0000313" key="3">
    <source>
        <dbReference type="Proteomes" id="UP000515789"/>
    </source>
</evidence>
<protein>
    <recommendedName>
        <fullName evidence="1">Tail spike domain-containing protein</fullName>
    </recommendedName>
</protein>
<dbReference type="EMBL" id="CP039126">
    <property type="protein sequence ID" value="QMW80554.1"/>
    <property type="molecule type" value="Genomic_DNA"/>
</dbReference>
<sequence length="617" mass="67941">MEERMIQIYEAGNKDYEKNGDAVLHPISCEVEEVLKGTWELTLENPSDRNLNLIKSGAVIKADTNIGEGQLFRIHEHEKSDSGVTAKAYPIFYDCGKEVAILDKRPTNKTGNEALQILTQGTQYTAESDIRSSRTAYFIKMNLLQAINGDDENSFINRWGGEPIYNNYHVIVNKRAGGDYGARVAFGYNLQGIKEHVNFDNVITRIIPEAYNGYMLEGDKPWVDSPNIKKYPIVYTKVVQYSDIKLQEDCTGEDEKGFETLEDLQAALVERAKQDFTNGVDKPEVSYDIDFVPLENTVEYEEIKDLVKINLGDSIECENKNMDIVTKGRVTSLTYDCVLQRISDLHIGDIESNYFDKMTLVMQAASKAITENGGLKGEKIIGIMNAAITQLRAQSTRAKKAEVVAMICEDLDPESPDYGAMCIGTKGFMIAAKRTADGKDWDWRTFGTGYGFIADCIVAGLLASKNYNEETGEGFYINLDTGEISMNNARLKGEIESKRAGYGLYVSITPGAVNLLSNYNGKTVSVFRLSGGAVLDDATGDLRGISPSLTLGPKSGSFVIQFSDSILNAWKFGKTGAKDSGTYIQGAKSGRAEFSDGTYLDFANGYCTGGNTKSGSF</sequence>
<dbReference type="AlphaFoldDB" id="A0A7G5N111"/>
<dbReference type="InterPro" id="IPR010572">
    <property type="entry name" value="Tail_dom"/>
</dbReference>
<name>A0A7G5N111_9FIRM</name>
<evidence type="ECO:0000259" key="1">
    <source>
        <dbReference type="Pfam" id="PF06605"/>
    </source>
</evidence>
<feature type="domain" description="Tail spike" evidence="1">
    <location>
        <begin position="92"/>
        <end position="340"/>
    </location>
</feature>